<evidence type="ECO:0000313" key="2">
    <source>
        <dbReference type="EMBL" id="KAF6119992.1"/>
    </source>
</evidence>
<protein>
    <submittedName>
        <fullName evidence="2">Uncharacterized protein</fullName>
    </submittedName>
</protein>
<evidence type="ECO:0000313" key="3">
    <source>
        <dbReference type="Proteomes" id="UP000664940"/>
    </source>
</evidence>
<dbReference type="EMBL" id="JABVXQ010000003">
    <property type="protein sequence ID" value="KAF6119992.1"/>
    <property type="molecule type" value="Genomic_DNA"/>
</dbReference>
<sequence length="150" mass="15246">MRRVGEALEWPRLGAGGTDSRRNKAASGPAPPPPGQPAAGSPVPICRALLGIPTDLGPLRPAPICLGNRCLVSTLGLGGAAVGQRCQNPASCGQGDPAGSGDSFRERAQPTRRPAAQLPQPSSWTQLFCPKGAAISKLRASAPVLEGLAL</sequence>
<reference evidence="2 3" key="1">
    <citation type="journal article" date="2020" name="Nature">
        <title>Six reference-quality genomes reveal evolution of bat adaptations.</title>
        <authorList>
            <person name="Jebb D."/>
            <person name="Huang Z."/>
            <person name="Pippel M."/>
            <person name="Hughes G.M."/>
            <person name="Lavrichenko K."/>
            <person name="Devanna P."/>
            <person name="Winkler S."/>
            <person name="Jermiin L.S."/>
            <person name="Skirmuntt E.C."/>
            <person name="Katzourakis A."/>
            <person name="Burkitt-Gray L."/>
            <person name="Ray D.A."/>
            <person name="Sullivan K.A.M."/>
            <person name="Roscito J.G."/>
            <person name="Kirilenko B.M."/>
            <person name="Davalos L.M."/>
            <person name="Corthals A.P."/>
            <person name="Power M.L."/>
            <person name="Jones G."/>
            <person name="Ransome R.D."/>
            <person name="Dechmann D.K.N."/>
            <person name="Locatelli A.G."/>
            <person name="Puechmaille S.J."/>
            <person name="Fedrigo O."/>
            <person name="Jarvis E.D."/>
            <person name="Hiller M."/>
            <person name="Vernes S.C."/>
            <person name="Myers E.W."/>
            <person name="Teeling E.C."/>
        </authorList>
    </citation>
    <scope>NUCLEOTIDE SEQUENCE [LARGE SCALE GENOMIC DNA]</scope>
    <source>
        <strain evidence="2">Bat1K_MPI-CBG_1</strain>
    </source>
</reference>
<gene>
    <name evidence="2" type="ORF">HJG60_010333</name>
</gene>
<feature type="region of interest" description="Disordered" evidence="1">
    <location>
        <begin position="86"/>
        <end position="119"/>
    </location>
</feature>
<proteinExistence type="predicted"/>
<dbReference type="AlphaFoldDB" id="A0A834EMV6"/>
<organism evidence="2 3">
    <name type="scientific">Phyllostomus discolor</name>
    <name type="common">pale spear-nosed bat</name>
    <dbReference type="NCBI Taxonomy" id="89673"/>
    <lineage>
        <taxon>Eukaryota</taxon>
        <taxon>Metazoa</taxon>
        <taxon>Chordata</taxon>
        <taxon>Craniata</taxon>
        <taxon>Vertebrata</taxon>
        <taxon>Euteleostomi</taxon>
        <taxon>Mammalia</taxon>
        <taxon>Eutheria</taxon>
        <taxon>Laurasiatheria</taxon>
        <taxon>Chiroptera</taxon>
        <taxon>Yangochiroptera</taxon>
        <taxon>Phyllostomidae</taxon>
        <taxon>Phyllostominae</taxon>
        <taxon>Phyllostomus</taxon>
    </lineage>
</organism>
<accession>A0A834EMV6</accession>
<name>A0A834EMV6_9CHIR</name>
<dbReference type="Proteomes" id="UP000664940">
    <property type="component" value="Unassembled WGS sequence"/>
</dbReference>
<evidence type="ECO:0000256" key="1">
    <source>
        <dbReference type="SAM" id="MobiDB-lite"/>
    </source>
</evidence>
<comment type="caution">
    <text evidence="2">The sequence shown here is derived from an EMBL/GenBank/DDBJ whole genome shotgun (WGS) entry which is preliminary data.</text>
</comment>
<feature type="region of interest" description="Disordered" evidence="1">
    <location>
        <begin position="1"/>
        <end position="44"/>
    </location>
</feature>